<dbReference type="InterPro" id="IPR009593">
    <property type="entry name" value="DUF1203"/>
</dbReference>
<organism evidence="1 2">
    <name type="scientific">Paracoccus nototheniae</name>
    <dbReference type="NCBI Taxonomy" id="2489002"/>
    <lineage>
        <taxon>Bacteria</taxon>
        <taxon>Pseudomonadati</taxon>
        <taxon>Pseudomonadota</taxon>
        <taxon>Alphaproteobacteria</taxon>
        <taxon>Rhodobacterales</taxon>
        <taxon>Paracoccaceae</taxon>
        <taxon>Paracoccus</taxon>
    </lineage>
</organism>
<evidence type="ECO:0000313" key="1">
    <source>
        <dbReference type="EMBL" id="MFD1483217.1"/>
    </source>
</evidence>
<dbReference type="PIRSF" id="PIRSF034110">
    <property type="entry name" value="DUF1203"/>
    <property type="match status" value="1"/>
</dbReference>
<gene>
    <name evidence="1" type="ORF">ACFQ5P_18125</name>
</gene>
<sequence>MEKIQFIPLPSDKVAVLRDGGPDAYGRPPERVRSEGHGNPCRHCLDFVPEGAGMLILAHRPFDDLQPYAETGPIFLCADACRPWSGGGLPPVLTSSPDYLLKGYTTDQRIRYGTGRIVTSEEISTYAAEVLERSEISFVDVRSARNNCFQLRIVRTE</sequence>
<name>A0ABW4DZS3_9RHOB</name>
<dbReference type="EMBL" id="JBHTOQ010000042">
    <property type="protein sequence ID" value="MFD1483217.1"/>
    <property type="molecule type" value="Genomic_DNA"/>
</dbReference>
<comment type="caution">
    <text evidence="1">The sequence shown here is derived from an EMBL/GenBank/DDBJ whole genome shotgun (WGS) entry which is preliminary data.</text>
</comment>
<dbReference type="Pfam" id="PF06718">
    <property type="entry name" value="DUF1203"/>
    <property type="match status" value="1"/>
</dbReference>
<proteinExistence type="predicted"/>
<reference evidence="2" key="1">
    <citation type="journal article" date="2019" name="Int. J. Syst. Evol. Microbiol.">
        <title>The Global Catalogue of Microorganisms (GCM) 10K type strain sequencing project: providing services to taxonomists for standard genome sequencing and annotation.</title>
        <authorList>
            <consortium name="The Broad Institute Genomics Platform"/>
            <consortium name="The Broad Institute Genome Sequencing Center for Infectious Disease"/>
            <person name="Wu L."/>
            <person name="Ma J."/>
        </authorList>
    </citation>
    <scope>NUCLEOTIDE SEQUENCE [LARGE SCALE GENOMIC DNA]</scope>
    <source>
        <strain evidence="2">CCM 8875</strain>
    </source>
</reference>
<dbReference type="RefSeq" id="WP_131577662.1">
    <property type="nucleotide sequence ID" value="NZ_CBCSAJ010000077.1"/>
</dbReference>
<evidence type="ECO:0000313" key="2">
    <source>
        <dbReference type="Proteomes" id="UP001597302"/>
    </source>
</evidence>
<protein>
    <submittedName>
        <fullName evidence="1">DUF1203 domain-containing protein</fullName>
    </submittedName>
</protein>
<dbReference type="Proteomes" id="UP001597302">
    <property type="component" value="Unassembled WGS sequence"/>
</dbReference>
<accession>A0ABW4DZS3</accession>
<keyword evidence="2" id="KW-1185">Reference proteome</keyword>